<keyword evidence="6 18" id="KW-0472">Membrane</keyword>
<dbReference type="Pfam" id="PF04750">
    <property type="entry name" value="Far-17a_AIG1"/>
    <property type="match status" value="1"/>
</dbReference>
<evidence type="ECO:0000256" key="18">
    <source>
        <dbReference type="SAM" id="Phobius"/>
    </source>
</evidence>
<evidence type="ECO:0000256" key="9">
    <source>
        <dbReference type="ARBA" id="ARBA00047863"/>
    </source>
</evidence>
<protein>
    <submittedName>
        <fullName evidence="19">Uncharacterized protein</fullName>
    </submittedName>
</protein>
<comment type="catalytic activity">
    <reaction evidence="13">
        <text>9-octadecanoyloxy-octadecanoate + H2O = 9-hydroxy-octadecanoate + octadecanoate + H(+)</text>
        <dbReference type="Rhea" id="RHEA:52096"/>
        <dbReference type="ChEBI" id="CHEBI:15377"/>
        <dbReference type="ChEBI" id="CHEBI:15378"/>
        <dbReference type="ChEBI" id="CHEBI:25629"/>
        <dbReference type="ChEBI" id="CHEBI:136286"/>
        <dbReference type="ChEBI" id="CHEBI:136373"/>
    </reaction>
    <physiologicalReaction direction="left-to-right" evidence="13">
        <dbReference type="Rhea" id="RHEA:52097"/>
    </physiologicalReaction>
</comment>
<evidence type="ECO:0000256" key="10">
    <source>
        <dbReference type="ARBA" id="ARBA00048680"/>
    </source>
</evidence>
<gene>
    <name evidence="19" type="ORF">EI555_017897</name>
</gene>
<evidence type="ECO:0000256" key="5">
    <source>
        <dbReference type="ARBA" id="ARBA00022989"/>
    </source>
</evidence>
<evidence type="ECO:0000256" key="1">
    <source>
        <dbReference type="ARBA" id="ARBA00000923"/>
    </source>
</evidence>
<evidence type="ECO:0000256" key="11">
    <source>
        <dbReference type="ARBA" id="ARBA00048701"/>
    </source>
</evidence>
<reference evidence="20" key="1">
    <citation type="journal article" date="2019" name="IScience">
        <title>Narwhal Genome Reveals Long-Term Low Genetic Diversity despite Current Large Abundance Size.</title>
        <authorList>
            <person name="Westbury M.V."/>
            <person name="Petersen B."/>
            <person name="Garde E."/>
            <person name="Heide-Jorgensen M.P."/>
            <person name="Lorenzen E.D."/>
        </authorList>
    </citation>
    <scope>NUCLEOTIDE SEQUENCE [LARGE SCALE GENOMIC DNA]</scope>
</reference>
<dbReference type="PANTHER" id="PTHR10989">
    <property type="entry name" value="ANDROGEN-INDUCED PROTEIN 1-RELATED"/>
    <property type="match status" value="1"/>
</dbReference>
<dbReference type="AlphaFoldDB" id="A0A4U1EHF2"/>
<comment type="catalytic activity">
    <reaction evidence="8">
        <text>13-octadecanoyloxy-octadecanoate + H2O = 13-hydroxy-octadecanoate + octadecanoate + H(+)</text>
        <dbReference type="Rhea" id="RHEA:52084"/>
        <dbReference type="ChEBI" id="CHEBI:15377"/>
        <dbReference type="ChEBI" id="CHEBI:15378"/>
        <dbReference type="ChEBI" id="CHEBI:25629"/>
        <dbReference type="ChEBI" id="CHEBI:136304"/>
        <dbReference type="ChEBI" id="CHEBI:136335"/>
    </reaction>
    <physiologicalReaction direction="left-to-right" evidence="8">
        <dbReference type="Rhea" id="RHEA:52085"/>
    </physiologicalReaction>
</comment>
<comment type="catalytic activity">
    <reaction evidence="15">
        <text>13-(9Z-hexadecenoyloxy)-octadecanoate + H2O = 13-hydroxy-octadecanoate + (9Z)-hexadecenoate + H(+)</text>
        <dbReference type="Rhea" id="RHEA:52076"/>
        <dbReference type="ChEBI" id="CHEBI:15377"/>
        <dbReference type="ChEBI" id="CHEBI:15378"/>
        <dbReference type="ChEBI" id="CHEBI:32372"/>
        <dbReference type="ChEBI" id="CHEBI:136304"/>
        <dbReference type="ChEBI" id="CHEBI:136315"/>
    </reaction>
    <physiologicalReaction direction="left-to-right" evidence="15">
        <dbReference type="Rhea" id="RHEA:52077"/>
    </physiologicalReaction>
</comment>
<name>A0A4U1EHF2_MONMO</name>
<comment type="catalytic activity">
    <reaction evidence="11">
        <text>12-(9Z-octadecenoyloxy)-octadecanoate + H2O = 12-hydroxyoctadecanoate + (9Z)-octadecenoate + H(+)</text>
        <dbReference type="Rhea" id="RHEA:52060"/>
        <dbReference type="ChEBI" id="CHEBI:15377"/>
        <dbReference type="ChEBI" id="CHEBI:15378"/>
        <dbReference type="ChEBI" id="CHEBI:30823"/>
        <dbReference type="ChEBI" id="CHEBI:84201"/>
        <dbReference type="ChEBI" id="CHEBI:136302"/>
    </reaction>
    <physiologicalReaction direction="left-to-right" evidence="11">
        <dbReference type="Rhea" id="RHEA:52061"/>
    </physiologicalReaction>
</comment>
<comment type="catalytic activity">
    <reaction evidence="9">
        <text>9-hexadecanoyloxy-octadecanoate + H2O = 9-hydroxy-octadecanoate + hexadecanoate + H(+)</text>
        <dbReference type="Rhea" id="RHEA:52052"/>
        <dbReference type="ChEBI" id="CHEBI:7896"/>
        <dbReference type="ChEBI" id="CHEBI:15377"/>
        <dbReference type="ChEBI" id="CHEBI:15378"/>
        <dbReference type="ChEBI" id="CHEBI:83670"/>
        <dbReference type="ChEBI" id="CHEBI:136286"/>
    </reaction>
    <physiologicalReaction direction="left-to-right" evidence="9">
        <dbReference type="Rhea" id="RHEA:52053"/>
    </physiologicalReaction>
</comment>
<proteinExistence type="inferred from homology"/>
<evidence type="ECO:0000256" key="7">
    <source>
        <dbReference type="ARBA" id="ARBA00047368"/>
    </source>
</evidence>
<comment type="catalytic activity">
    <reaction evidence="14">
        <text>13-(9Z-octadecenoyloxy)-octadecanoate + H2O = 13-hydroxy-octadecanoate + (9Z)-octadecenoate + H(+)</text>
        <dbReference type="Rhea" id="RHEA:52064"/>
        <dbReference type="ChEBI" id="CHEBI:15377"/>
        <dbReference type="ChEBI" id="CHEBI:15378"/>
        <dbReference type="ChEBI" id="CHEBI:30823"/>
        <dbReference type="ChEBI" id="CHEBI:136303"/>
        <dbReference type="ChEBI" id="CHEBI:136304"/>
    </reaction>
    <physiologicalReaction direction="left-to-right" evidence="14">
        <dbReference type="Rhea" id="RHEA:52065"/>
    </physiologicalReaction>
</comment>
<feature type="transmembrane region" description="Helical" evidence="18">
    <location>
        <begin position="99"/>
        <end position="117"/>
    </location>
</feature>
<dbReference type="Proteomes" id="UP000308365">
    <property type="component" value="Unassembled WGS sequence"/>
</dbReference>
<evidence type="ECO:0000256" key="13">
    <source>
        <dbReference type="ARBA" id="ARBA00049221"/>
    </source>
</evidence>
<evidence type="ECO:0000313" key="19">
    <source>
        <dbReference type="EMBL" id="TKC35463.1"/>
    </source>
</evidence>
<evidence type="ECO:0000256" key="8">
    <source>
        <dbReference type="ARBA" id="ARBA00047427"/>
    </source>
</evidence>
<dbReference type="EMBL" id="RWIC01001523">
    <property type="protein sequence ID" value="TKC35463.1"/>
    <property type="molecule type" value="Genomic_DNA"/>
</dbReference>
<feature type="non-terminal residue" evidence="19">
    <location>
        <position position="1145"/>
    </location>
</feature>
<feature type="transmembrane region" description="Helical" evidence="18">
    <location>
        <begin position="176"/>
        <end position="197"/>
    </location>
</feature>
<comment type="caution">
    <text evidence="19">The sequence shown here is derived from an EMBL/GenBank/DDBJ whole genome shotgun (WGS) entry which is preliminary data.</text>
</comment>
<comment type="catalytic activity">
    <reaction evidence="7">
        <text>12-hexadecanoyloxy-octadecanoate + H2O = 12-hydroxyoctadecanoate + hexadecanoate + H(+)</text>
        <dbReference type="Rhea" id="RHEA:52056"/>
        <dbReference type="ChEBI" id="CHEBI:7896"/>
        <dbReference type="ChEBI" id="CHEBI:15377"/>
        <dbReference type="ChEBI" id="CHEBI:15378"/>
        <dbReference type="ChEBI" id="CHEBI:83677"/>
        <dbReference type="ChEBI" id="CHEBI:84201"/>
    </reaction>
    <physiologicalReaction direction="left-to-right" evidence="7">
        <dbReference type="Rhea" id="RHEA:52057"/>
    </physiologicalReaction>
</comment>
<keyword evidence="5 18" id="KW-1133">Transmembrane helix</keyword>
<evidence type="ECO:0000256" key="3">
    <source>
        <dbReference type="ARBA" id="ARBA00009300"/>
    </source>
</evidence>
<dbReference type="PANTHER" id="PTHR10989:SF17">
    <property type="entry name" value="ANDROGEN-DEPENDENT TFPI-REGULATING PROTEIN"/>
    <property type="match status" value="1"/>
</dbReference>
<comment type="catalytic activity">
    <reaction evidence="16">
        <text>12-(9Z-hexadecenoyloxy)-octadecanoate + H2O = 12-hydroxyoctadecanoate + (9Z)-hexadecenoate + H(+)</text>
        <dbReference type="Rhea" id="RHEA:52072"/>
        <dbReference type="ChEBI" id="CHEBI:15377"/>
        <dbReference type="ChEBI" id="CHEBI:15378"/>
        <dbReference type="ChEBI" id="CHEBI:32372"/>
        <dbReference type="ChEBI" id="CHEBI:84201"/>
        <dbReference type="ChEBI" id="CHEBI:136312"/>
    </reaction>
    <physiologicalReaction direction="left-to-right" evidence="16">
        <dbReference type="Rhea" id="RHEA:52073"/>
    </physiologicalReaction>
</comment>
<evidence type="ECO:0000313" key="20">
    <source>
        <dbReference type="Proteomes" id="UP000308365"/>
    </source>
</evidence>
<evidence type="ECO:0000256" key="4">
    <source>
        <dbReference type="ARBA" id="ARBA00022692"/>
    </source>
</evidence>
<feature type="compositionally biased region" description="Basic and acidic residues" evidence="17">
    <location>
        <begin position="798"/>
        <end position="807"/>
    </location>
</feature>
<keyword evidence="4 18" id="KW-0812">Transmembrane</keyword>
<feature type="transmembrane region" description="Helical" evidence="18">
    <location>
        <begin position="137"/>
        <end position="156"/>
    </location>
</feature>
<feature type="region of interest" description="Disordered" evidence="17">
    <location>
        <begin position="759"/>
        <end position="818"/>
    </location>
</feature>
<evidence type="ECO:0000256" key="14">
    <source>
        <dbReference type="ARBA" id="ARBA00049296"/>
    </source>
</evidence>
<feature type="compositionally biased region" description="Low complexity" evidence="17">
    <location>
        <begin position="862"/>
        <end position="886"/>
    </location>
</feature>
<comment type="subcellular location">
    <subcellularLocation>
        <location evidence="2">Endomembrane system</location>
        <topology evidence="2">Multi-pass membrane protein</topology>
    </subcellularLocation>
</comment>
<evidence type="ECO:0000256" key="2">
    <source>
        <dbReference type="ARBA" id="ARBA00004127"/>
    </source>
</evidence>
<evidence type="ECO:0000256" key="16">
    <source>
        <dbReference type="ARBA" id="ARBA00049428"/>
    </source>
</evidence>
<accession>A0A4U1EHF2</accession>
<feature type="compositionally biased region" description="Pro residues" evidence="17">
    <location>
        <begin position="839"/>
        <end position="848"/>
    </location>
</feature>
<evidence type="ECO:0000256" key="12">
    <source>
        <dbReference type="ARBA" id="ARBA00048800"/>
    </source>
</evidence>
<sequence>APTKTRITLSSSKGYEPSGGERWKLHLNQPDKIYYGNFLILPPRKENTTMTGCVTQFSFSGLACHRTSAVTCGSTPEGSYFETVTVPWSELAMTRTSTCIYHFFVLSWYIFLNFYISQQGEDRRKSEVFLNGGQWKYLTFLNLALFYGVACLEDVLKRAKGKKDIKFITAFRDLLFTTLAFPISAFVFLSFWILFLYDRELVYPKALDGIFPVWLNHAMTKPTLERETMTANNDQKMVLGNNLSCNVTIKHKDCLIYFPVHVNMGVLHTNLQNNLDLLAPLPSISSLYWEDPTTTTKTPQETSCLHIESFIDMETRQLRGAEETKKVTEHLSYIFSVGIYLFGEKLNHWKWGKITNLLFYVDIPIIPFNFTHKLPVSPAEDIRMPTPGHKSIRKRNPIYKIYQALKGAKTKQELSIWKPLFSKAKMYVHLQGYTKEGGYRKSVKMCTDLWFTASEDVNLNQLQHTLPRLKSIQKNALCEITALSIYRTIAKIATEDEGPQAQRRELAAVPTEPPPPVDKELNELVTLSGGNAPVLRCLQDHQVLGIIPEVGGRPDIGDRQAGHSIVIPDKWPEPEASVWTIKCGTSFLLETSRHLGWTLTHGNTRMNLTLNKHLIRFAKHGTRNTYEDVVHANTVRQVKRSQISESGTPEIHGVEMMDKETEDKIFNPIIITNINTPAAPWTNREEKRAQRKIQYHISERKSKMSYASPSQELLKLYHSFFNPKKNKWHCRRHHLTNDQAASGIAKVTSMEKVMMNHIRMGSSEPRGPGTRGGRGHAGRSGVMGSQQVQPPTGLSSSPREDEQTRDSEEAEAEAAAAAAAALAAAAPAASLPTLLPPTLEEPPPPPAAAPGRSCARARVPTSPALPGAAAHAHSPSSRDPSPFDSRPAPKPSSSCFARARAREADGAEPRPAGTLIRWQMVSDMQLRFSNQGTRGSQPLTFHYPFRKKLRFFEKPKKTVDEDMGIGEPAELAIISKEHVIRSGSRNLSCEGGSTIFHLCRELTLRLSASMKLVREGKDPTRGSHSRSPGRENTQGFTSQERQIIEEMFRLLEDILLVIELWEMTVLIIVGNAYFGKLDNECKYNLVEPEAFTDCVCENVRKIQEMQAERSQTPLGMSMALGFLPSTIDTSQKVALAETDHRTEED</sequence>
<comment type="similarity">
    <text evidence="3">Belongs to the AIG1 family.</text>
</comment>
<feature type="compositionally biased region" description="Polar residues" evidence="17">
    <location>
        <begin position="785"/>
        <end position="797"/>
    </location>
</feature>
<dbReference type="InterPro" id="IPR006838">
    <property type="entry name" value="ADTRP_AIG1"/>
</dbReference>
<evidence type="ECO:0000256" key="17">
    <source>
        <dbReference type="SAM" id="MobiDB-lite"/>
    </source>
</evidence>
<feature type="region of interest" description="Disordered" evidence="17">
    <location>
        <begin position="1014"/>
        <end position="1038"/>
    </location>
</feature>
<comment type="catalytic activity">
    <reaction evidence="12">
        <text>9-(9Z-octadecenoyloxy)-octadecanoate + H2O = 9-hydroxy-octadecanoate + (9Z)-octadecenoate + H(+)</text>
        <dbReference type="Rhea" id="RHEA:52048"/>
        <dbReference type="ChEBI" id="CHEBI:15377"/>
        <dbReference type="ChEBI" id="CHEBI:15378"/>
        <dbReference type="ChEBI" id="CHEBI:30823"/>
        <dbReference type="ChEBI" id="CHEBI:136282"/>
        <dbReference type="ChEBI" id="CHEBI:136286"/>
    </reaction>
    <physiologicalReaction direction="left-to-right" evidence="12">
        <dbReference type="Rhea" id="RHEA:52049"/>
    </physiologicalReaction>
</comment>
<dbReference type="GO" id="GO:0016020">
    <property type="term" value="C:membrane"/>
    <property type="evidence" value="ECO:0007669"/>
    <property type="project" value="InterPro"/>
</dbReference>
<feature type="non-terminal residue" evidence="19">
    <location>
        <position position="1"/>
    </location>
</feature>
<evidence type="ECO:0000256" key="6">
    <source>
        <dbReference type="ARBA" id="ARBA00023136"/>
    </source>
</evidence>
<dbReference type="GO" id="GO:0012505">
    <property type="term" value="C:endomembrane system"/>
    <property type="evidence" value="ECO:0007669"/>
    <property type="project" value="UniProtKB-SubCell"/>
</dbReference>
<evidence type="ECO:0000256" key="15">
    <source>
        <dbReference type="ARBA" id="ARBA00049322"/>
    </source>
</evidence>
<comment type="catalytic activity">
    <reaction evidence="10">
        <text>12-octadecanoyloxy-octadecanoate + H2O = 12-hydroxyoctadecanoate + octadecanoate + H(+)</text>
        <dbReference type="Rhea" id="RHEA:52080"/>
        <dbReference type="ChEBI" id="CHEBI:15377"/>
        <dbReference type="ChEBI" id="CHEBI:15378"/>
        <dbReference type="ChEBI" id="CHEBI:25629"/>
        <dbReference type="ChEBI" id="CHEBI:84201"/>
        <dbReference type="ChEBI" id="CHEBI:136330"/>
    </reaction>
    <physiologicalReaction direction="left-to-right" evidence="10">
        <dbReference type="Rhea" id="RHEA:52081"/>
    </physiologicalReaction>
</comment>
<organism evidence="19 20">
    <name type="scientific">Monodon monoceros</name>
    <name type="common">Narwhal</name>
    <name type="synonym">Ceratodon monodon</name>
    <dbReference type="NCBI Taxonomy" id="40151"/>
    <lineage>
        <taxon>Eukaryota</taxon>
        <taxon>Metazoa</taxon>
        <taxon>Chordata</taxon>
        <taxon>Craniata</taxon>
        <taxon>Vertebrata</taxon>
        <taxon>Euteleostomi</taxon>
        <taxon>Mammalia</taxon>
        <taxon>Eutheria</taxon>
        <taxon>Laurasiatheria</taxon>
        <taxon>Artiodactyla</taxon>
        <taxon>Whippomorpha</taxon>
        <taxon>Cetacea</taxon>
        <taxon>Odontoceti</taxon>
        <taxon>Monodontidae</taxon>
        <taxon>Monodon</taxon>
    </lineage>
</organism>
<comment type="catalytic activity">
    <reaction evidence="1">
        <text>9-(9Z-hexadecenoyloxy)-octadecanoate + H2O = (9Z)-hexadecenoate + 9-hydroxy-octadecanoate + H(+)</text>
        <dbReference type="Rhea" id="RHEA:52068"/>
        <dbReference type="ChEBI" id="CHEBI:15377"/>
        <dbReference type="ChEBI" id="CHEBI:15378"/>
        <dbReference type="ChEBI" id="CHEBI:32372"/>
        <dbReference type="ChEBI" id="CHEBI:136286"/>
        <dbReference type="ChEBI" id="CHEBI:136309"/>
    </reaction>
    <physiologicalReaction direction="left-to-right" evidence="1">
        <dbReference type="Rhea" id="RHEA:52069"/>
    </physiologicalReaction>
</comment>
<feature type="region of interest" description="Disordered" evidence="17">
    <location>
        <begin position="833"/>
        <end position="911"/>
    </location>
</feature>